<name>A0A177EJ19_9MICR</name>
<dbReference type="GO" id="GO:0006488">
    <property type="term" value="P:dolichol-linked oligosaccharide biosynthetic process"/>
    <property type="evidence" value="ECO:0007669"/>
    <property type="project" value="EnsemblFungi"/>
</dbReference>
<keyword evidence="21" id="KW-1185">Reference proteome</keyword>
<keyword evidence="7" id="KW-0328">Glycosyltransferase</keyword>
<feature type="transmembrane region" description="Helical" evidence="19">
    <location>
        <begin position="132"/>
        <end position="152"/>
    </location>
</feature>
<dbReference type="PANTHER" id="PTHR10571:SF0">
    <property type="entry name" value="UDP-N-ACETYLGLUCOSAMINE--DOLICHYL-PHOSPHATE N-ACETYLGLUCOSAMINEPHOSPHOTRANSFERASE"/>
    <property type="match status" value="1"/>
</dbReference>
<evidence type="ECO:0000256" key="11">
    <source>
        <dbReference type="ARBA" id="ARBA00022824"/>
    </source>
</evidence>
<keyword evidence="8 20" id="KW-0808">Transferase</keyword>
<dbReference type="GO" id="GO:0005789">
    <property type="term" value="C:endoplasmic reticulum membrane"/>
    <property type="evidence" value="ECO:0007669"/>
    <property type="project" value="UniProtKB-SubCell"/>
</dbReference>
<evidence type="ECO:0000256" key="12">
    <source>
        <dbReference type="ARBA" id="ARBA00022842"/>
    </source>
</evidence>
<keyword evidence="12" id="KW-0460">Magnesium</keyword>
<evidence type="ECO:0000256" key="18">
    <source>
        <dbReference type="ARBA" id="ARBA00045078"/>
    </source>
</evidence>
<dbReference type="EC" id="2.7.8.15" evidence="5"/>
<dbReference type="GeneID" id="93646762"/>
<comment type="subcellular location">
    <subcellularLocation>
        <location evidence="2">Endoplasmic reticulum membrane</location>
        <topology evidence="2">Multi-pass membrane protein</topology>
    </subcellularLocation>
</comment>
<comment type="function">
    <text evidence="17">UDP-N-acetylglucosamine--dolichyl-phosphate N-acetylglucosaminephosphotransferase that operates in the biosynthetic pathway of dolichol-linked oligosaccharides, the glycan precursors employed in protein asparagine (N)-glycosylation. The assembly of dolichol-linked oligosaccharides begins on the cytosolic side of the endoplasmic reticulum membrane and finishes in its lumen. The sequential addition of sugars to dolichol pyrophosphate produces dolichol-linked oligosaccharides containing fourteen sugars, including two GlcNAcs, nine mannoses and three glucoses. Once assembled, the oligosaccharide is transferred from the lipid to nascent proteins by oligosaccharyltransferases. Catalyzes the initial step of dolichol-linked oligosaccharide biosynthesis, transfering GlcNAc-1-P from cytosolic UDP-GlcNAc onto the carrier lipid dolichyl phosphate (P-dolichol), yielding GlcNAc-P-P-dolichol embedded in the cytoplasmic leaflet of the endoplasmic reticulum membrane.</text>
</comment>
<organism evidence="20 21">
    <name type="scientific">Nematocida displodere</name>
    <dbReference type="NCBI Taxonomy" id="1805483"/>
    <lineage>
        <taxon>Eukaryota</taxon>
        <taxon>Fungi</taxon>
        <taxon>Fungi incertae sedis</taxon>
        <taxon>Microsporidia</taxon>
        <taxon>Nematocida</taxon>
    </lineage>
</organism>
<sequence>MSEAVIKGIAGKWMDFRVFRGFRGFRVFRVLREARSEYLVPVVAGVFSYNLSRFFMRKTRSFGVDMHKREATKVPEAVGLGCGISFICSLFWVAMSLPEHKEPLLMSACTVTLNILLGYIDDTMELNWLCKLVFPLIALSPLMLTYSGSTSLQVPFGGCIELGWVFYAALLVLSIFFTNAINILSGINGVESGQVLVMSAFLVVDRVVFPDTKGSLLILLSLSLFSCTFGLFLLNRYPSQCFVGDTFCYFSGSSLMCLGLLGGCSKTVFSFFLPQLVNLAVSVPQLGGVVPCPRHRMPGLCAVDGGVLLVPSQVKIKHSEAFKSGRLMRWVVTLLCRLGLAEVSGWTGGETLYSLMKRNKAVLLTNPTLLNIILLWGGPMTEYALFKAAMGVQALACALVILLKALCVWYG</sequence>
<keyword evidence="11" id="KW-0256">Endoplasmic reticulum</keyword>
<feature type="transmembrane region" description="Helical" evidence="19">
    <location>
        <begin position="390"/>
        <end position="410"/>
    </location>
</feature>
<evidence type="ECO:0000256" key="3">
    <source>
        <dbReference type="ARBA" id="ARBA00004922"/>
    </source>
</evidence>
<evidence type="ECO:0000313" key="20">
    <source>
        <dbReference type="EMBL" id="OAG31937.1"/>
    </source>
</evidence>
<dbReference type="GO" id="GO:0046872">
    <property type="term" value="F:metal ion binding"/>
    <property type="evidence" value="ECO:0007669"/>
    <property type="project" value="UniProtKB-KW"/>
</dbReference>
<evidence type="ECO:0000256" key="8">
    <source>
        <dbReference type="ARBA" id="ARBA00022679"/>
    </source>
</evidence>
<evidence type="ECO:0000256" key="10">
    <source>
        <dbReference type="ARBA" id="ARBA00022723"/>
    </source>
</evidence>
<dbReference type="CDD" id="cd06855">
    <property type="entry name" value="GT_GPT_euk"/>
    <property type="match status" value="1"/>
</dbReference>
<reference evidence="20 21" key="1">
    <citation type="submission" date="2016-02" db="EMBL/GenBank/DDBJ databases">
        <title>Discovery of a natural microsporidian pathogen with a broad tissue tropism in Caenorhabditis elegans.</title>
        <authorList>
            <person name="Luallen R.J."/>
            <person name="Reinke A.W."/>
            <person name="Tong L."/>
            <person name="Botts M.R."/>
            <person name="Felix M.-A."/>
            <person name="Troemel E.R."/>
        </authorList>
    </citation>
    <scope>NUCLEOTIDE SEQUENCE [LARGE SCALE GENOMIC DNA]</scope>
    <source>
        <strain evidence="20 21">JUm2807</strain>
    </source>
</reference>
<gene>
    <name evidence="20" type="ORF">NEDG_00412</name>
</gene>
<evidence type="ECO:0000256" key="15">
    <source>
        <dbReference type="ARBA" id="ARBA00029567"/>
    </source>
</evidence>
<proteinExistence type="inferred from homology"/>
<dbReference type="VEuPathDB" id="MicrosporidiaDB:NEDG_00412"/>
<evidence type="ECO:0000256" key="5">
    <source>
        <dbReference type="ARBA" id="ARBA00013225"/>
    </source>
</evidence>
<keyword evidence="14 19" id="KW-0472">Membrane</keyword>
<dbReference type="GO" id="GO:0003975">
    <property type="term" value="F:UDP-N-acetylglucosamine-dolichyl-phosphate N-acetylglucosaminephosphotransferase activity"/>
    <property type="evidence" value="ECO:0007669"/>
    <property type="project" value="UniProtKB-EC"/>
</dbReference>
<keyword evidence="13 19" id="KW-1133">Transmembrane helix</keyword>
<dbReference type="AlphaFoldDB" id="A0A177EJ19"/>
<evidence type="ECO:0000256" key="16">
    <source>
        <dbReference type="ARBA" id="ARBA00033238"/>
    </source>
</evidence>
<dbReference type="Pfam" id="PF00953">
    <property type="entry name" value="Glycos_transf_4"/>
    <property type="match status" value="1"/>
</dbReference>
<comment type="catalytic activity">
    <reaction evidence="18">
        <text>a di-trans,poly-cis-dolichyl phosphate + UDP-N-acetyl-alpha-D-glucosamine = an N-acetyl-alpha-D-glucosaminyl-diphospho-di-trans,poly-cis-dolichol + UMP</text>
        <dbReference type="Rhea" id="RHEA:13289"/>
        <dbReference type="Rhea" id="RHEA-COMP:19498"/>
        <dbReference type="Rhea" id="RHEA-COMP:19507"/>
        <dbReference type="ChEBI" id="CHEBI:57683"/>
        <dbReference type="ChEBI" id="CHEBI:57705"/>
        <dbReference type="ChEBI" id="CHEBI:57865"/>
        <dbReference type="ChEBI" id="CHEBI:58427"/>
        <dbReference type="EC" id="2.7.8.15"/>
    </reaction>
    <physiologicalReaction direction="left-to-right" evidence="18">
        <dbReference type="Rhea" id="RHEA:13290"/>
    </physiologicalReaction>
</comment>
<evidence type="ECO:0000313" key="21">
    <source>
        <dbReference type="Proteomes" id="UP000185944"/>
    </source>
</evidence>
<evidence type="ECO:0000256" key="1">
    <source>
        <dbReference type="ARBA" id="ARBA00001946"/>
    </source>
</evidence>
<accession>A0A177EJ19</accession>
<dbReference type="RefSeq" id="XP_067545538.1">
    <property type="nucleotide sequence ID" value="XM_067687830.1"/>
</dbReference>
<dbReference type="GO" id="GO:0016757">
    <property type="term" value="F:glycosyltransferase activity"/>
    <property type="evidence" value="ECO:0007669"/>
    <property type="project" value="UniProtKB-KW"/>
</dbReference>
<evidence type="ECO:0000256" key="14">
    <source>
        <dbReference type="ARBA" id="ARBA00023136"/>
    </source>
</evidence>
<dbReference type="InterPro" id="IPR000715">
    <property type="entry name" value="Glycosyl_transferase_4"/>
</dbReference>
<evidence type="ECO:0000256" key="2">
    <source>
        <dbReference type="ARBA" id="ARBA00004477"/>
    </source>
</evidence>
<evidence type="ECO:0000256" key="4">
    <source>
        <dbReference type="ARBA" id="ARBA00009317"/>
    </source>
</evidence>
<evidence type="ECO:0000256" key="17">
    <source>
        <dbReference type="ARBA" id="ARBA00044717"/>
    </source>
</evidence>
<protein>
    <recommendedName>
        <fullName evidence="6">UDP-N-acetylglucosamine--dolichyl-phosphate N-acetylglucosaminephosphotransferase</fullName>
        <ecNumber evidence="5">2.7.8.15</ecNumber>
    </recommendedName>
    <alternativeName>
        <fullName evidence="15">GlcNAc-1-P transferase</fullName>
    </alternativeName>
    <alternativeName>
        <fullName evidence="16">N-acetylglucosamine-1-phosphate transferase</fullName>
    </alternativeName>
</protein>
<dbReference type="PANTHER" id="PTHR10571">
    <property type="entry name" value="UDP-N-ACETYLGLUCOSAMINE--DOLICHYL-PHOSPHATE N-ACETYLGLUCOSAMINEPHOSPHOTRANSFERASE"/>
    <property type="match status" value="1"/>
</dbReference>
<feature type="transmembrane region" description="Helical" evidence="19">
    <location>
        <begin position="246"/>
        <end position="273"/>
    </location>
</feature>
<evidence type="ECO:0000256" key="6">
    <source>
        <dbReference type="ARBA" id="ARBA00017659"/>
    </source>
</evidence>
<keyword evidence="10" id="KW-0479">Metal-binding</keyword>
<comment type="pathway">
    <text evidence="3">Protein modification; protein glycosylation.</text>
</comment>
<feature type="transmembrane region" description="Helical" evidence="19">
    <location>
        <begin position="215"/>
        <end position="234"/>
    </location>
</feature>
<evidence type="ECO:0000256" key="13">
    <source>
        <dbReference type="ARBA" id="ARBA00022989"/>
    </source>
</evidence>
<evidence type="ECO:0000256" key="19">
    <source>
        <dbReference type="SAM" id="Phobius"/>
    </source>
</evidence>
<feature type="transmembrane region" description="Helical" evidence="19">
    <location>
        <begin position="361"/>
        <end position="378"/>
    </location>
</feature>
<dbReference type="OrthoDB" id="10262326at2759"/>
<dbReference type="STRING" id="1805483.A0A177EJ19"/>
<comment type="cofactor">
    <cofactor evidence="1">
        <name>Mg(2+)</name>
        <dbReference type="ChEBI" id="CHEBI:18420"/>
    </cofactor>
</comment>
<evidence type="ECO:0000256" key="9">
    <source>
        <dbReference type="ARBA" id="ARBA00022692"/>
    </source>
</evidence>
<feature type="transmembrane region" description="Helical" evidence="19">
    <location>
        <begin position="103"/>
        <end position="120"/>
    </location>
</feature>
<evidence type="ECO:0000256" key="7">
    <source>
        <dbReference type="ARBA" id="ARBA00022676"/>
    </source>
</evidence>
<dbReference type="Proteomes" id="UP000185944">
    <property type="component" value="Unassembled WGS sequence"/>
</dbReference>
<dbReference type="EMBL" id="LTDL01000014">
    <property type="protein sequence ID" value="OAG31937.1"/>
    <property type="molecule type" value="Genomic_DNA"/>
</dbReference>
<comment type="caution">
    <text evidence="20">The sequence shown here is derived from an EMBL/GenBank/DDBJ whole genome shotgun (WGS) entry which is preliminary data.</text>
</comment>
<dbReference type="InterPro" id="IPR033895">
    <property type="entry name" value="GPT"/>
</dbReference>
<dbReference type="UniPathway" id="UPA00378"/>
<feature type="transmembrane region" description="Helical" evidence="19">
    <location>
        <begin position="77"/>
        <end position="97"/>
    </location>
</feature>
<feature type="transmembrane region" description="Helical" evidence="19">
    <location>
        <begin position="38"/>
        <end position="56"/>
    </location>
</feature>
<keyword evidence="9 19" id="KW-0812">Transmembrane</keyword>
<comment type="similarity">
    <text evidence="4">Belongs to the glycosyltransferase 4 family.</text>
</comment>
<feature type="transmembrane region" description="Helical" evidence="19">
    <location>
        <begin position="164"/>
        <end position="185"/>
    </location>
</feature>